<reference evidence="2 3" key="1">
    <citation type="journal article" date="2018" name="J. Biol. Chem.">
        <title>Discovery of the actinoplanic acid pathway in Streptomyces rapamycinicus reveals a genetically conserved synergism with rapamycin.</title>
        <authorList>
            <person name="Mrak P."/>
            <person name="Krastel P."/>
            <person name="Pivk Lukancic P."/>
            <person name="Tao J."/>
            <person name="Pistorius D."/>
            <person name="Moore C.M."/>
        </authorList>
    </citation>
    <scope>NUCLEOTIDE SEQUENCE [LARGE SCALE GENOMIC DNA]</scope>
    <source>
        <strain evidence="2 3">NRRL 5491</strain>
    </source>
</reference>
<sequence>MSDVENATRSEVDQLGVGPVAPGLTAAAVALARQLDDAEDAKGAAAAARELRAIMSDLRKLAPVESKGDAVDDVSRKRAERRAALQQQAGG</sequence>
<dbReference type="Proteomes" id="UP000281594">
    <property type="component" value="Unassembled WGS sequence"/>
</dbReference>
<dbReference type="EMBL" id="QYCY01000001">
    <property type="protein sequence ID" value="RLV80741.1"/>
    <property type="molecule type" value="Genomic_DNA"/>
</dbReference>
<feature type="region of interest" description="Disordered" evidence="1">
    <location>
        <begin position="65"/>
        <end position="91"/>
    </location>
</feature>
<gene>
    <name evidence="2" type="ORF">D3C57_120190</name>
</gene>
<dbReference type="KEGG" id="src:M271_23335"/>
<evidence type="ECO:0000313" key="3">
    <source>
        <dbReference type="Proteomes" id="UP000281594"/>
    </source>
</evidence>
<comment type="caution">
    <text evidence="2">The sequence shown here is derived from an EMBL/GenBank/DDBJ whole genome shotgun (WGS) entry which is preliminary data.</text>
</comment>
<protein>
    <submittedName>
        <fullName evidence="2">Uncharacterized protein</fullName>
    </submittedName>
</protein>
<evidence type="ECO:0000256" key="1">
    <source>
        <dbReference type="SAM" id="MobiDB-lite"/>
    </source>
</evidence>
<dbReference type="RefSeq" id="WP_020869618.1">
    <property type="nucleotide sequence ID" value="NC_022785.1"/>
</dbReference>
<feature type="compositionally biased region" description="Basic and acidic residues" evidence="1">
    <location>
        <begin position="65"/>
        <end position="83"/>
    </location>
</feature>
<dbReference type="STRING" id="1343740.M271_23335"/>
<proteinExistence type="predicted"/>
<evidence type="ECO:0000313" key="2">
    <source>
        <dbReference type="EMBL" id="RLV80741.1"/>
    </source>
</evidence>
<dbReference type="HOGENOM" id="CLU_2412024_0_0_11"/>
<name>A0A0A0NP72_STRRN</name>
<dbReference type="AlphaFoldDB" id="A0A0A0NP72"/>
<accession>A0A0A0NP72</accession>
<organism evidence="2 3">
    <name type="scientific">Streptomyces rapamycinicus (strain ATCC 29253 / DSM 41530 / NRRL 5491 / AYB-994)</name>
    <name type="common">Streptomyces hygroscopicus (strain ATCC 29253)</name>
    <dbReference type="NCBI Taxonomy" id="1343740"/>
    <lineage>
        <taxon>Bacteria</taxon>
        <taxon>Bacillati</taxon>
        <taxon>Actinomycetota</taxon>
        <taxon>Actinomycetes</taxon>
        <taxon>Kitasatosporales</taxon>
        <taxon>Streptomycetaceae</taxon>
        <taxon>Streptomyces</taxon>
        <taxon>Streptomyces violaceusniger group</taxon>
    </lineage>
</organism>
<dbReference type="eggNOG" id="ENOG5031XTZ">
    <property type="taxonomic scope" value="Bacteria"/>
</dbReference>